<accession>A0ABW2BYS7</accession>
<dbReference type="Pfam" id="PF20256">
    <property type="entry name" value="MoCoBD_2"/>
    <property type="match status" value="2"/>
</dbReference>
<protein>
    <submittedName>
        <fullName evidence="2">Molybdopterin cofactor-binding domain-containing protein</fullName>
    </submittedName>
</protein>
<feature type="domain" description="Aldehyde oxidase/xanthine dehydrogenase a/b hammerhead" evidence="1">
    <location>
        <begin position="227"/>
        <end position="305"/>
    </location>
</feature>
<dbReference type="SUPFAM" id="SSF56003">
    <property type="entry name" value="Molybdenum cofactor-binding domain"/>
    <property type="match status" value="2"/>
</dbReference>
<name>A0ABW2BYS7_9PSEU</name>
<dbReference type="Gene3D" id="3.30.365.10">
    <property type="entry name" value="Aldehyde oxidase/xanthine dehydrogenase, molybdopterin binding domain"/>
    <property type="match status" value="4"/>
</dbReference>
<sequence length="725" mass="76826">MTSTEHTTTSVAPDRPDMGRRRFVTFLVAAPTLTVAARLGIDLTTHPSAFAAGRPSAASSETTTETDLGTTYVLRVTSDNRIVFESPKADVGQGISTALSMLIAEDLDARLTDVRTELADAANLPGQSVGGSLSIRDAYDPVREMAAQARARLVTAAARRWGVDADTLTTHDTAVHAPDGRSETYGALAADAANVTDPEVSTAPKPFSEHTVIGSPASQQEGRAIVTGAMTFSLDVPVADALPTVVARPPTIYGTVESVDASATTSMSGVIAVTTIPTGVAVTARSFHEAMRGRDALRVTWGPGPVDDVSDSTINERLAQAIPPFADPPLLSNHVDGRFEFAFVNHAPMETNAATADVRPTSAVVWSSTKVPNSTRRQVAEAIGYAEDAVTVHVTRGGGSFGRRLSSEAQIEAARVSHALGRPVKLMWTRDDDTRHGRMRPASMHRMRITYLAGEMVSFENLSSAVQLDFGVSSVITGIDPGALGYPSIGSAFFALTQHTPYALGTEAKELNEVPLKFPTATWRSVYSGHNRAAEELMMDRLASKLGKDPLGLRISLAKDQPAKALLRRLRTESGWGSSLPAGWAHGVGYHEEYDGRAGCVVTIDATDPKAPRVMSALVVADMGIPVNPRGLEAQFMGSVMDGIGTILRAGNHIDNGSVRESSFADFAWPRQRHAPRDFRLVLMPATGTSIAGAGEIAVPAAAAAVASAFGRATGTQPWRFPLTF</sequence>
<dbReference type="SMART" id="SM01008">
    <property type="entry name" value="Ald_Xan_dh_C"/>
    <property type="match status" value="1"/>
</dbReference>
<dbReference type="Proteomes" id="UP001596337">
    <property type="component" value="Unassembled WGS sequence"/>
</dbReference>
<dbReference type="InterPro" id="IPR006311">
    <property type="entry name" value="TAT_signal"/>
</dbReference>
<dbReference type="Pfam" id="PF02738">
    <property type="entry name" value="MoCoBD_1"/>
    <property type="match status" value="1"/>
</dbReference>
<reference evidence="3" key="1">
    <citation type="journal article" date="2019" name="Int. J. Syst. Evol. Microbiol.">
        <title>The Global Catalogue of Microorganisms (GCM) 10K type strain sequencing project: providing services to taxonomists for standard genome sequencing and annotation.</title>
        <authorList>
            <consortium name="The Broad Institute Genomics Platform"/>
            <consortium name="The Broad Institute Genome Sequencing Center for Infectious Disease"/>
            <person name="Wu L."/>
            <person name="Ma J."/>
        </authorList>
    </citation>
    <scope>NUCLEOTIDE SEQUENCE [LARGE SCALE GENOMIC DNA]</scope>
    <source>
        <strain evidence="3">KCTC 32255</strain>
    </source>
</reference>
<dbReference type="EMBL" id="JBHSXX010000001">
    <property type="protein sequence ID" value="MFC6868241.1"/>
    <property type="molecule type" value="Genomic_DNA"/>
</dbReference>
<dbReference type="PANTHER" id="PTHR47495:SF1">
    <property type="entry name" value="BLL3820 PROTEIN"/>
    <property type="match status" value="1"/>
</dbReference>
<comment type="caution">
    <text evidence="2">The sequence shown here is derived from an EMBL/GenBank/DDBJ whole genome shotgun (WGS) entry which is preliminary data.</text>
</comment>
<evidence type="ECO:0000313" key="3">
    <source>
        <dbReference type="Proteomes" id="UP001596337"/>
    </source>
</evidence>
<organism evidence="2 3">
    <name type="scientific">Haloechinothrix salitolerans</name>
    <dbReference type="NCBI Taxonomy" id="926830"/>
    <lineage>
        <taxon>Bacteria</taxon>
        <taxon>Bacillati</taxon>
        <taxon>Actinomycetota</taxon>
        <taxon>Actinomycetes</taxon>
        <taxon>Pseudonocardiales</taxon>
        <taxon>Pseudonocardiaceae</taxon>
        <taxon>Haloechinothrix</taxon>
    </lineage>
</organism>
<dbReference type="PROSITE" id="PS51318">
    <property type="entry name" value="TAT"/>
    <property type="match status" value="1"/>
</dbReference>
<dbReference type="InterPro" id="IPR000674">
    <property type="entry name" value="Ald_Oxase/Xan_DH_a/b"/>
</dbReference>
<dbReference type="InterPro" id="IPR046867">
    <property type="entry name" value="AldOxase/xan_DH_MoCoBD2"/>
</dbReference>
<dbReference type="InterPro" id="IPR012368">
    <property type="entry name" value="OxRdtase_Mopterin-bd_su_IorB"/>
</dbReference>
<dbReference type="InterPro" id="IPR052516">
    <property type="entry name" value="N-heterocyclic_Hydroxylase"/>
</dbReference>
<dbReference type="InterPro" id="IPR008274">
    <property type="entry name" value="AldOxase/xan_DH_MoCoBD1"/>
</dbReference>
<proteinExistence type="predicted"/>
<dbReference type="PANTHER" id="PTHR47495">
    <property type="entry name" value="ALDEHYDE DEHYDROGENASE"/>
    <property type="match status" value="1"/>
</dbReference>
<dbReference type="InterPro" id="IPR037165">
    <property type="entry name" value="AldOxase/xan_DH_Mopterin-bd_sf"/>
</dbReference>
<evidence type="ECO:0000259" key="1">
    <source>
        <dbReference type="SMART" id="SM01008"/>
    </source>
</evidence>
<evidence type="ECO:0000313" key="2">
    <source>
        <dbReference type="EMBL" id="MFC6868241.1"/>
    </source>
</evidence>
<keyword evidence="3" id="KW-1185">Reference proteome</keyword>
<dbReference type="PIRSF" id="PIRSF036389">
    <property type="entry name" value="IOR_B"/>
    <property type="match status" value="1"/>
</dbReference>
<dbReference type="RefSeq" id="WP_345398133.1">
    <property type="nucleotide sequence ID" value="NZ_BAABLA010000028.1"/>
</dbReference>
<dbReference type="Gene3D" id="3.90.1170.50">
    <property type="entry name" value="Aldehyde oxidase/xanthine dehydrogenase, a/b hammerhead"/>
    <property type="match status" value="1"/>
</dbReference>
<gene>
    <name evidence="2" type="ORF">ACFQGD_13940</name>
</gene>